<gene>
    <name evidence="7" type="ORF">QYE76_047034</name>
</gene>
<protein>
    <recommendedName>
        <fullName evidence="6">Protein kinase domain-containing protein</fullName>
    </recommendedName>
</protein>
<dbReference type="PANTHER" id="PTHR27003">
    <property type="entry name" value="OS07G0166700 PROTEIN"/>
    <property type="match status" value="1"/>
</dbReference>
<evidence type="ECO:0000256" key="5">
    <source>
        <dbReference type="ARBA" id="ARBA00022840"/>
    </source>
</evidence>
<name>A0AAD8TR48_LOLMU</name>
<dbReference type="GO" id="GO:0005524">
    <property type="term" value="F:ATP binding"/>
    <property type="evidence" value="ECO:0007669"/>
    <property type="project" value="UniProtKB-KW"/>
</dbReference>
<reference evidence="7" key="1">
    <citation type="submission" date="2023-07" db="EMBL/GenBank/DDBJ databases">
        <title>A chromosome-level genome assembly of Lolium multiflorum.</title>
        <authorList>
            <person name="Chen Y."/>
            <person name="Copetti D."/>
            <person name="Kolliker R."/>
            <person name="Studer B."/>
        </authorList>
    </citation>
    <scope>NUCLEOTIDE SEQUENCE</scope>
    <source>
        <strain evidence="7">02402/16</strain>
        <tissue evidence="7">Leaf</tissue>
    </source>
</reference>
<keyword evidence="3" id="KW-0547">Nucleotide-binding</keyword>
<dbReference type="GO" id="GO:0009506">
    <property type="term" value="C:plasmodesma"/>
    <property type="evidence" value="ECO:0007669"/>
    <property type="project" value="TreeGrafter"/>
</dbReference>
<dbReference type="GO" id="GO:0004714">
    <property type="term" value="F:transmembrane receptor protein tyrosine kinase activity"/>
    <property type="evidence" value="ECO:0007669"/>
    <property type="project" value="InterPro"/>
</dbReference>
<evidence type="ECO:0000313" key="8">
    <source>
        <dbReference type="Proteomes" id="UP001231189"/>
    </source>
</evidence>
<accession>A0AAD8TR48</accession>
<keyword evidence="2" id="KW-0808">Transferase</keyword>
<dbReference type="Pfam" id="PF07714">
    <property type="entry name" value="PK_Tyr_Ser-Thr"/>
    <property type="match status" value="1"/>
</dbReference>
<proteinExistence type="predicted"/>
<dbReference type="GO" id="GO:0004674">
    <property type="term" value="F:protein serine/threonine kinase activity"/>
    <property type="evidence" value="ECO:0007669"/>
    <property type="project" value="UniProtKB-KW"/>
</dbReference>
<evidence type="ECO:0000256" key="3">
    <source>
        <dbReference type="ARBA" id="ARBA00022741"/>
    </source>
</evidence>
<keyword evidence="4" id="KW-0418">Kinase</keyword>
<dbReference type="SUPFAM" id="SSF56112">
    <property type="entry name" value="Protein kinase-like (PK-like)"/>
    <property type="match status" value="1"/>
</dbReference>
<dbReference type="InterPro" id="IPR011009">
    <property type="entry name" value="Kinase-like_dom_sf"/>
</dbReference>
<keyword evidence="8" id="KW-1185">Reference proteome</keyword>
<dbReference type="InterPro" id="IPR045272">
    <property type="entry name" value="ANXUR1/2-like"/>
</dbReference>
<dbReference type="Gene3D" id="3.30.200.20">
    <property type="entry name" value="Phosphorylase Kinase, domain 1"/>
    <property type="match status" value="1"/>
</dbReference>
<keyword evidence="1" id="KW-0723">Serine/threonine-protein kinase</keyword>
<dbReference type="AlphaFoldDB" id="A0AAD8TR48"/>
<evidence type="ECO:0000259" key="6">
    <source>
        <dbReference type="PROSITE" id="PS50011"/>
    </source>
</evidence>
<comment type="caution">
    <text evidence="7">The sequence shown here is derived from an EMBL/GenBank/DDBJ whole genome shotgun (WGS) entry which is preliminary data.</text>
</comment>
<dbReference type="InterPro" id="IPR000719">
    <property type="entry name" value="Prot_kinase_dom"/>
</dbReference>
<evidence type="ECO:0000256" key="4">
    <source>
        <dbReference type="ARBA" id="ARBA00022777"/>
    </source>
</evidence>
<dbReference type="EMBL" id="JAUUTY010000002">
    <property type="protein sequence ID" value="KAK1686186.1"/>
    <property type="molecule type" value="Genomic_DNA"/>
</dbReference>
<evidence type="ECO:0000256" key="1">
    <source>
        <dbReference type="ARBA" id="ARBA00022527"/>
    </source>
</evidence>
<keyword evidence="5" id="KW-0067">ATP-binding</keyword>
<dbReference type="PANTHER" id="PTHR27003:SF318">
    <property type="entry name" value="OS03G0124200 PROTEIN"/>
    <property type="match status" value="1"/>
</dbReference>
<feature type="domain" description="Protein kinase" evidence="6">
    <location>
        <begin position="10"/>
        <end position="84"/>
    </location>
</feature>
<organism evidence="7 8">
    <name type="scientific">Lolium multiflorum</name>
    <name type="common">Italian ryegrass</name>
    <name type="synonym">Lolium perenne subsp. multiflorum</name>
    <dbReference type="NCBI Taxonomy" id="4521"/>
    <lineage>
        <taxon>Eukaryota</taxon>
        <taxon>Viridiplantae</taxon>
        <taxon>Streptophyta</taxon>
        <taxon>Embryophyta</taxon>
        <taxon>Tracheophyta</taxon>
        <taxon>Spermatophyta</taxon>
        <taxon>Magnoliopsida</taxon>
        <taxon>Liliopsida</taxon>
        <taxon>Poales</taxon>
        <taxon>Poaceae</taxon>
        <taxon>BOP clade</taxon>
        <taxon>Pooideae</taxon>
        <taxon>Poodae</taxon>
        <taxon>Poeae</taxon>
        <taxon>Poeae Chloroplast Group 2 (Poeae type)</taxon>
        <taxon>Loliodinae</taxon>
        <taxon>Loliinae</taxon>
        <taxon>Lolium</taxon>
    </lineage>
</organism>
<evidence type="ECO:0000313" key="7">
    <source>
        <dbReference type="EMBL" id="KAK1686186.1"/>
    </source>
</evidence>
<sequence>MQRVAATDNFHKRNLISVGGFGNVYKGVLPHNGGTPVAVKRAMRVTKQGLPEFPTEIEVLSSIRHRQLVSLVGYCNEQAEMILV</sequence>
<dbReference type="GO" id="GO:0005886">
    <property type="term" value="C:plasma membrane"/>
    <property type="evidence" value="ECO:0007669"/>
    <property type="project" value="TreeGrafter"/>
</dbReference>
<dbReference type="FunFam" id="3.30.200.20:FF:000039">
    <property type="entry name" value="receptor-like protein kinase FERONIA"/>
    <property type="match status" value="1"/>
</dbReference>
<dbReference type="InterPro" id="IPR001245">
    <property type="entry name" value="Ser-Thr/Tyr_kinase_cat_dom"/>
</dbReference>
<dbReference type="PROSITE" id="PS50011">
    <property type="entry name" value="PROTEIN_KINASE_DOM"/>
    <property type="match status" value="1"/>
</dbReference>
<evidence type="ECO:0000256" key="2">
    <source>
        <dbReference type="ARBA" id="ARBA00022679"/>
    </source>
</evidence>
<dbReference type="Proteomes" id="UP001231189">
    <property type="component" value="Unassembled WGS sequence"/>
</dbReference>